<evidence type="ECO:0000256" key="1">
    <source>
        <dbReference type="SAM" id="Coils"/>
    </source>
</evidence>
<feature type="compositionally biased region" description="Basic and acidic residues" evidence="2">
    <location>
        <begin position="237"/>
        <end position="246"/>
    </location>
</feature>
<dbReference type="InterPro" id="IPR021589">
    <property type="entry name" value="Cut12"/>
</dbReference>
<feature type="compositionally biased region" description="Basic and acidic residues" evidence="2">
    <location>
        <begin position="435"/>
        <end position="445"/>
    </location>
</feature>
<feature type="compositionally biased region" description="Basic and acidic residues" evidence="2">
    <location>
        <begin position="156"/>
        <end position="169"/>
    </location>
</feature>
<feature type="compositionally biased region" description="Polar residues" evidence="2">
    <location>
        <begin position="487"/>
        <end position="500"/>
    </location>
</feature>
<protein>
    <recommendedName>
        <fullName evidence="3">Spindle pole body-associated protein cut12 domain-containing protein</fullName>
    </recommendedName>
</protein>
<feature type="region of interest" description="Disordered" evidence="2">
    <location>
        <begin position="138"/>
        <end position="281"/>
    </location>
</feature>
<name>A0A9Q8SSI6_9PEZI</name>
<feature type="region of interest" description="Disordered" evidence="2">
    <location>
        <begin position="478"/>
        <end position="534"/>
    </location>
</feature>
<evidence type="ECO:0000256" key="2">
    <source>
        <dbReference type="SAM" id="MobiDB-lite"/>
    </source>
</evidence>
<feature type="region of interest" description="Disordered" evidence="2">
    <location>
        <begin position="405"/>
        <end position="464"/>
    </location>
</feature>
<sequence length="808" mass="91605">MGEEELRRKEEEVTSAGLADESATPRPSTDGGLVRCHSTAHSPSAGCLTAAKLKWAKAPEALKNPETRGNGRAEPRTRRPYASVGLRSTSDTIDPRCWAGFLDEGWRARRGETEQTQAQIEQPDTPAPVFAARALKSAIFGTPARPDDDNTATMARRKDEDDSDAESRTPMKQPQGILLTPGTGTSRRKRVSFGHDVLDNKKVDNRKGKEVDTEERPGRFPDSFADTTSDSASKRTRLTETMENSRRNKGTSSSRERSQTRTTAARSDDAGDEWEEADDDQCMHDITMDLNEPHSRSGKYWKSEFEQYHQDAKAEMEKLLKYKQLAKSYAKMKDAEAIDLNAKLREEQEKAAKMEKKISEMAAQIAAKQRASGEERDNPQLIKDLAKQTAVAVEYRTQVQELAALLENRENGEDDEGDARSRRRRQAASPRTHKTLLEAQRELRKARTQVKENGQLREEVERLKSDLLFAEQRANKLAEENKRLAEQQPSQNKEQGNDATPTGKRVDELEDAIRKKDDELRKKDDELRKKDDELRKLKSEFENYRMDAEATQEDTRRILEKATEKINELKRENKTLKAGTADVPKTKNTAVPHEREPAVREQRAQETDRFTADHKGRKTSTEIGRRSFDLVESLGKKLNEPKSQNLRDKYQRDADSPSSDDEPPARERPRRPQSEIFSNRVSLDKPKWRPFIPRSPRNREYLGPDLNDRIVTSSEVPTGNTPAPRHRFSSKDKDAPIDLLQDRFARLGGPGEPDVEASTMLAANMSKSTLPPQRRAAAIARIEQRKADKRRAASGQSNNKENMRPQRS</sequence>
<reference evidence="4" key="1">
    <citation type="journal article" date="2021" name="Mol. Plant Microbe Interact.">
        <title>Complete Genome Sequence of the Plant-Pathogenic Fungus Colletotrichum lupini.</title>
        <authorList>
            <person name="Baroncelli R."/>
            <person name="Pensec F."/>
            <person name="Da Lio D."/>
            <person name="Boufleur T."/>
            <person name="Vicente I."/>
            <person name="Sarrocco S."/>
            <person name="Picot A."/>
            <person name="Baraldi E."/>
            <person name="Sukno S."/>
            <person name="Thon M."/>
            <person name="Le Floch G."/>
        </authorList>
    </citation>
    <scope>NUCLEOTIDE SEQUENCE</scope>
    <source>
        <strain evidence="4">IMI 504893</strain>
    </source>
</reference>
<feature type="region of interest" description="Disordered" evidence="2">
    <location>
        <begin position="782"/>
        <end position="808"/>
    </location>
</feature>
<gene>
    <name evidence="4" type="ORF">CLUP02_08110</name>
</gene>
<dbReference type="Proteomes" id="UP000830671">
    <property type="component" value="Chromosome 4"/>
</dbReference>
<feature type="region of interest" description="Disordered" evidence="2">
    <location>
        <begin position="56"/>
        <end position="89"/>
    </location>
</feature>
<feature type="domain" description="Spindle pole body-associated protein cut12" evidence="3">
    <location>
        <begin position="232"/>
        <end position="372"/>
    </location>
</feature>
<dbReference type="KEGG" id="clup:CLUP02_08110"/>
<dbReference type="RefSeq" id="XP_049144243.1">
    <property type="nucleotide sequence ID" value="XM_049287100.1"/>
</dbReference>
<organism evidence="4 5">
    <name type="scientific">Colletotrichum lupini</name>
    <dbReference type="NCBI Taxonomy" id="145971"/>
    <lineage>
        <taxon>Eukaryota</taxon>
        <taxon>Fungi</taxon>
        <taxon>Dikarya</taxon>
        <taxon>Ascomycota</taxon>
        <taxon>Pezizomycotina</taxon>
        <taxon>Sordariomycetes</taxon>
        <taxon>Hypocreomycetidae</taxon>
        <taxon>Glomerellales</taxon>
        <taxon>Glomerellaceae</taxon>
        <taxon>Colletotrichum</taxon>
        <taxon>Colletotrichum acutatum species complex</taxon>
    </lineage>
</organism>
<accession>A0A9Q8SSI6</accession>
<feature type="compositionally biased region" description="Basic residues" evidence="2">
    <location>
        <begin position="421"/>
        <end position="434"/>
    </location>
</feature>
<keyword evidence="1" id="KW-0175">Coiled coil</keyword>
<feature type="compositionally biased region" description="Basic and acidic residues" evidence="2">
    <location>
        <begin position="697"/>
        <end position="708"/>
    </location>
</feature>
<dbReference type="Pfam" id="PF11500">
    <property type="entry name" value="Cut12"/>
    <property type="match status" value="1"/>
</dbReference>
<feature type="compositionally biased region" description="Basic and acidic residues" evidence="2">
    <location>
        <begin position="1"/>
        <end position="12"/>
    </location>
</feature>
<feature type="compositionally biased region" description="Basic and acidic residues" evidence="2">
    <location>
        <begin position="592"/>
        <end position="655"/>
    </location>
</feature>
<dbReference type="GeneID" id="73342110"/>
<feature type="compositionally biased region" description="Low complexity" evidence="2">
    <location>
        <begin position="222"/>
        <end position="231"/>
    </location>
</feature>
<feature type="compositionally biased region" description="Basic and acidic residues" evidence="2">
    <location>
        <begin position="196"/>
        <end position="219"/>
    </location>
</feature>
<feature type="region of interest" description="Disordered" evidence="2">
    <location>
        <begin position="570"/>
        <end position="734"/>
    </location>
</feature>
<feature type="compositionally biased region" description="Basic and acidic residues" evidence="2">
    <location>
        <begin position="454"/>
        <end position="464"/>
    </location>
</feature>
<proteinExistence type="predicted"/>
<feature type="compositionally biased region" description="Basic and acidic residues" evidence="2">
    <location>
        <begin position="63"/>
        <end position="77"/>
    </location>
</feature>
<keyword evidence="5" id="KW-1185">Reference proteome</keyword>
<feature type="region of interest" description="Disordered" evidence="2">
    <location>
        <begin position="1"/>
        <end position="41"/>
    </location>
</feature>
<evidence type="ECO:0000313" key="4">
    <source>
        <dbReference type="EMBL" id="UQC82620.1"/>
    </source>
</evidence>
<dbReference type="AlphaFoldDB" id="A0A9Q8SSI6"/>
<feature type="coiled-coil region" evidence="1">
    <location>
        <begin position="330"/>
        <end position="371"/>
    </location>
</feature>
<feature type="compositionally biased region" description="Basic and acidic residues" evidence="2">
    <location>
        <begin position="663"/>
        <end position="673"/>
    </location>
</feature>
<feature type="compositionally biased region" description="Basic and acidic residues" evidence="2">
    <location>
        <begin position="504"/>
        <end position="534"/>
    </location>
</feature>
<feature type="compositionally biased region" description="Acidic residues" evidence="2">
    <location>
        <begin position="270"/>
        <end position="280"/>
    </location>
</feature>
<dbReference type="EMBL" id="CP019476">
    <property type="protein sequence ID" value="UQC82620.1"/>
    <property type="molecule type" value="Genomic_DNA"/>
</dbReference>
<evidence type="ECO:0000259" key="3">
    <source>
        <dbReference type="Pfam" id="PF11500"/>
    </source>
</evidence>
<feature type="compositionally biased region" description="Polar residues" evidence="2">
    <location>
        <begin position="710"/>
        <end position="721"/>
    </location>
</feature>
<evidence type="ECO:0000313" key="5">
    <source>
        <dbReference type="Proteomes" id="UP000830671"/>
    </source>
</evidence>